<evidence type="ECO:0000313" key="1">
    <source>
        <dbReference type="EMBL" id="KKN53018.1"/>
    </source>
</evidence>
<dbReference type="EMBL" id="LAZR01000992">
    <property type="protein sequence ID" value="KKN53018.1"/>
    <property type="molecule type" value="Genomic_DNA"/>
</dbReference>
<protein>
    <submittedName>
        <fullName evidence="1">Uncharacterized protein</fullName>
    </submittedName>
</protein>
<name>A0A0F9UHE6_9ZZZZ</name>
<gene>
    <name evidence="1" type="ORF">LCGC14_0606480</name>
</gene>
<reference evidence="1" key="1">
    <citation type="journal article" date="2015" name="Nature">
        <title>Complex archaea that bridge the gap between prokaryotes and eukaryotes.</title>
        <authorList>
            <person name="Spang A."/>
            <person name="Saw J.H."/>
            <person name="Jorgensen S.L."/>
            <person name="Zaremba-Niedzwiedzka K."/>
            <person name="Martijn J."/>
            <person name="Lind A.E."/>
            <person name="van Eijk R."/>
            <person name="Schleper C."/>
            <person name="Guy L."/>
            <person name="Ettema T.J."/>
        </authorList>
    </citation>
    <scope>NUCLEOTIDE SEQUENCE</scope>
</reference>
<dbReference type="AlphaFoldDB" id="A0A0F9UHE6"/>
<sequence length="80" mass="9608">MEYFLPHFAFIPRTSKDDFLKKRGKPKYMAKSETEEVLTMYHAFKQFAYSQFGIYVIWVDYYKEIPIILDGLVKDQKNSL</sequence>
<comment type="caution">
    <text evidence="1">The sequence shown here is derived from an EMBL/GenBank/DDBJ whole genome shotgun (WGS) entry which is preliminary data.</text>
</comment>
<organism evidence="1">
    <name type="scientific">marine sediment metagenome</name>
    <dbReference type="NCBI Taxonomy" id="412755"/>
    <lineage>
        <taxon>unclassified sequences</taxon>
        <taxon>metagenomes</taxon>
        <taxon>ecological metagenomes</taxon>
    </lineage>
</organism>
<accession>A0A0F9UHE6</accession>
<proteinExistence type="predicted"/>